<organism evidence="3 4">
    <name type="scientific">Schistosoma rodhaini</name>
    <dbReference type="NCBI Taxonomy" id="6188"/>
    <lineage>
        <taxon>Eukaryota</taxon>
        <taxon>Metazoa</taxon>
        <taxon>Spiralia</taxon>
        <taxon>Lophotrochozoa</taxon>
        <taxon>Platyhelminthes</taxon>
        <taxon>Trematoda</taxon>
        <taxon>Digenea</taxon>
        <taxon>Strigeidida</taxon>
        <taxon>Schistosomatoidea</taxon>
        <taxon>Schistosomatidae</taxon>
        <taxon>Schistosoma</taxon>
    </lineage>
</organism>
<evidence type="ECO:0000313" key="4">
    <source>
        <dbReference type="WBParaSite" id="SRDH1_53920.1"/>
    </source>
</evidence>
<name>A0AA85FMP7_9TREM</name>
<keyword evidence="1" id="KW-0862">Zinc</keyword>
<protein>
    <recommendedName>
        <fullName evidence="2">CCHC-type domain-containing protein</fullName>
    </recommendedName>
</protein>
<evidence type="ECO:0000256" key="1">
    <source>
        <dbReference type="PROSITE-ProRule" id="PRU00047"/>
    </source>
</evidence>
<keyword evidence="1" id="KW-0479">Metal-binding</keyword>
<dbReference type="Proteomes" id="UP000050792">
    <property type="component" value="Unassembled WGS sequence"/>
</dbReference>
<evidence type="ECO:0000259" key="2">
    <source>
        <dbReference type="PROSITE" id="PS50158"/>
    </source>
</evidence>
<dbReference type="WBParaSite" id="SRDH1_53920.1">
    <property type="protein sequence ID" value="SRDH1_53920.1"/>
    <property type="gene ID" value="SRDH1_53920"/>
</dbReference>
<accession>A0AA85FMP7</accession>
<dbReference type="GO" id="GO:0003676">
    <property type="term" value="F:nucleic acid binding"/>
    <property type="evidence" value="ECO:0007669"/>
    <property type="project" value="InterPro"/>
</dbReference>
<proteinExistence type="predicted"/>
<feature type="domain" description="CCHC-type" evidence="2">
    <location>
        <begin position="154"/>
        <end position="168"/>
    </location>
</feature>
<keyword evidence="1" id="KW-0863">Zinc-finger</keyword>
<dbReference type="GO" id="GO:0008270">
    <property type="term" value="F:zinc ion binding"/>
    <property type="evidence" value="ECO:0007669"/>
    <property type="project" value="UniProtKB-KW"/>
</dbReference>
<dbReference type="AlphaFoldDB" id="A0AA85FMP7"/>
<reference evidence="4" key="2">
    <citation type="submission" date="2023-11" db="UniProtKB">
        <authorList>
            <consortium name="WormBaseParasite"/>
        </authorList>
    </citation>
    <scope>IDENTIFICATION</scope>
</reference>
<keyword evidence="3" id="KW-1185">Reference proteome</keyword>
<dbReference type="PROSITE" id="PS50158">
    <property type="entry name" value="ZF_CCHC"/>
    <property type="match status" value="1"/>
</dbReference>
<reference evidence="3" key="1">
    <citation type="submission" date="2022-06" db="EMBL/GenBank/DDBJ databases">
        <authorList>
            <person name="Berger JAMES D."/>
            <person name="Berger JAMES D."/>
        </authorList>
    </citation>
    <scope>NUCLEOTIDE SEQUENCE [LARGE SCALE GENOMIC DNA]</scope>
</reference>
<evidence type="ECO:0000313" key="3">
    <source>
        <dbReference type="Proteomes" id="UP000050792"/>
    </source>
</evidence>
<sequence>MERLNINSDFNAFEEYMERFEIWAMTKEDDEDFNIVAHFLTFIGKEAYSLIKILALPDKPISLPYATLKQLLLDHVKYTNSECGKKGKSDKMTRQNIRNSTYSNSRRSSMRNQIYSDNTSLSCETVHDDEHKFSKCMFCGKFHPCNSCIFRNSKCFKCGITGHIQSVCNTMVHFAESNAKMDASNDQLSLSRRGITLYNSPELNETQSHWEAKILNQSTYQISHVIVPDMVCRNNSHTSDVISYNSENRMLNESNHDQKPNSVMVDVEFPDDPLPNETLNQFEENISEESNSDIISSVSGPHNEFISNDIPHECEKYVSYELNSSHISDVIVSYVGYSHEQCMLNRIPSQGYNDTEGLAKFSEATREPVCPEVKFAQTENPNQVQDYPNEYEADECFLSDCFAGKSSLIESRVLITYINVYPSVYSNMNNKKNMYHDFYSSQSHMMEYLKLYISVYSQILTYSSRCVRFEIMQIGNVILAKTLRIKDPTLFRGGGYCWKVHDANSKYQWFHYTTDMLIVYNSRTQVNNTECTFNTPSDRCRMNLRRRQTIDYRHLHFNSSCGGCDV</sequence>
<dbReference type="InterPro" id="IPR001878">
    <property type="entry name" value="Znf_CCHC"/>
</dbReference>